<dbReference type="InterPro" id="IPR032875">
    <property type="entry name" value="Succ_CoA_lig_flav_dom"/>
</dbReference>
<dbReference type="Proteomes" id="UP001208689">
    <property type="component" value="Chromosome"/>
</dbReference>
<organism evidence="5 6">
    <name type="scientific">Candidatus Lokiarchaeum ossiferum</name>
    <dbReference type="NCBI Taxonomy" id="2951803"/>
    <lineage>
        <taxon>Archaea</taxon>
        <taxon>Promethearchaeati</taxon>
        <taxon>Promethearchaeota</taxon>
        <taxon>Promethearchaeia</taxon>
        <taxon>Promethearchaeales</taxon>
        <taxon>Promethearchaeaceae</taxon>
        <taxon>Candidatus Lokiarchaeum</taxon>
    </lineage>
</organism>
<dbReference type="EMBL" id="CP104013">
    <property type="protein sequence ID" value="UYP48729.1"/>
    <property type="molecule type" value="Genomic_DNA"/>
</dbReference>
<dbReference type="Gene3D" id="3.40.50.261">
    <property type="entry name" value="Succinyl-CoA synthetase domains"/>
    <property type="match status" value="2"/>
</dbReference>
<dbReference type="Pfam" id="PF13380">
    <property type="entry name" value="CoA_binding_2"/>
    <property type="match status" value="1"/>
</dbReference>
<evidence type="ECO:0000259" key="4">
    <source>
        <dbReference type="SMART" id="SM00881"/>
    </source>
</evidence>
<keyword evidence="1 5" id="KW-0436">Ligase</keyword>
<dbReference type="InterPro" id="IPR043938">
    <property type="entry name" value="Ligase_CoA_dom"/>
</dbReference>
<name>A0ABY6HYW8_9ARCH</name>
<sequence>MNSDILFMPHIFFNPKSIAVIGATNNPKKFGNAVTKNLLKTPQLPVQLYFISKGTKEINHTPTFLSIRDIQDKIDLAIILVPAKFVESVIDECILKQVQRIIIVTAGFGEIDAQGKSLESIIAMKCRSAGIRVIGPNCVGIENVDIGLNASFIQTPYKGNISMVSQSGSFGGACIWEWYEQNIGCSKFANLGNQIDINFIDILKYYKEDKNSEVIAIYVEAIKEGRDFFNELKEITPYKPVIIQKGGRNPTGLAAASSHTGSIATNYNIFKTAVEQAGCVLCENMPDYITALKTFSQLPIPKGGRIAVSTSSGGSSVLFCDHAENFGLKLIDFSKTFIEKVRPHLIPLVKYVNPLDMIAGATEEQYYIVTKAMLEDPEIDIVVPCSLVPPFMDFEPQAHLRGIVRAWDETHRVKPVIPLMVFSEGFQEIKDLQKKSHIPVFFNPRETALAAKFLVERMNFLKRFQS</sequence>
<dbReference type="InterPro" id="IPR016102">
    <property type="entry name" value="Succinyl-CoA_synth-like"/>
</dbReference>
<reference evidence="5" key="1">
    <citation type="submission" date="2022-09" db="EMBL/GenBank/DDBJ databases">
        <title>Actin cytoskeleton and complex cell architecture in an #Asgard archaeon.</title>
        <authorList>
            <person name="Ponce Toledo R.I."/>
            <person name="Schleper C."/>
            <person name="Rodrigues Oliveira T."/>
            <person name="Wollweber F."/>
            <person name="Xu J."/>
            <person name="Rittmann S."/>
            <person name="Klingl A."/>
            <person name="Pilhofer M."/>
        </authorList>
    </citation>
    <scope>NUCLEOTIDE SEQUENCE</scope>
    <source>
        <strain evidence="5">B-35</strain>
    </source>
</reference>
<dbReference type="InterPro" id="IPR051538">
    <property type="entry name" value="Acyl-CoA_Synth/Transferase"/>
</dbReference>
<keyword evidence="2" id="KW-0547">Nucleotide-binding</keyword>
<dbReference type="EC" id="6.2.1.13" evidence="5"/>
<protein>
    <submittedName>
        <fullName evidence="5">Acetate--CoA ligase [ADP-forming] II subunit alpha</fullName>
        <ecNumber evidence="5">6.2.1.13</ecNumber>
    </submittedName>
</protein>
<accession>A0ABY6HYW8</accession>
<feature type="domain" description="CoA-binding" evidence="4">
    <location>
        <begin position="12"/>
        <end position="108"/>
    </location>
</feature>
<dbReference type="GO" id="GO:0043758">
    <property type="term" value="F:acetate-CoA ligase (ADP-forming) activity"/>
    <property type="evidence" value="ECO:0007669"/>
    <property type="project" value="UniProtKB-EC"/>
</dbReference>
<dbReference type="PANTHER" id="PTHR43334">
    <property type="entry name" value="ACETATE--COA LIGASE [ADP-FORMING]"/>
    <property type="match status" value="1"/>
</dbReference>
<dbReference type="Pfam" id="PF19045">
    <property type="entry name" value="Ligase_CoA_2"/>
    <property type="match status" value="1"/>
</dbReference>
<dbReference type="Gene3D" id="3.40.50.720">
    <property type="entry name" value="NAD(P)-binding Rossmann-like Domain"/>
    <property type="match status" value="1"/>
</dbReference>
<dbReference type="SUPFAM" id="SSF52210">
    <property type="entry name" value="Succinyl-CoA synthetase domains"/>
    <property type="match status" value="2"/>
</dbReference>
<keyword evidence="3" id="KW-0067">ATP-binding</keyword>
<dbReference type="SMART" id="SM00881">
    <property type="entry name" value="CoA_binding"/>
    <property type="match status" value="1"/>
</dbReference>
<evidence type="ECO:0000313" key="5">
    <source>
        <dbReference type="EMBL" id="UYP48729.1"/>
    </source>
</evidence>
<dbReference type="PANTHER" id="PTHR43334:SF2">
    <property type="entry name" value="ACETATE--COA LIGASE [ADP-FORMING]"/>
    <property type="match status" value="1"/>
</dbReference>
<evidence type="ECO:0000313" key="6">
    <source>
        <dbReference type="Proteomes" id="UP001208689"/>
    </source>
</evidence>
<proteinExistence type="predicted"/>
<keyword evidence="6" id="KW-1185">Reference proteome</keyword>
<dbReference type="InterPro" id="IPR003781">
    <property type="entry name" value="CoA-bd"/>
</dbReference>
<dbReference type="SUPFAM" id="SSF51735">
    <property type="entry name" value="NAD(P)-binding Rossmann-fold domains"/>
    <property type="match status" value="1"/>
</dbReference>
<evidence type="ECO:0000256" key="3">
    <source>
        <dbReference type="ARBA" id="ARBA00022840"/>
    </source>
</evidence>
<dbReference type="InterPro" id="IPR036291">
    <property type="entry name" value="NAD(P)-bd_dom_sf"/>
</dbReference>
<gene>
    <name evidence="5" type="ORF">NEF87_005014</name>
</gene>
<evidence type="ECO:0000256" key="1">
    <source>
        <dbReference type="ARBA" id="ARBA00022598"/>
    </source>
</evidence>
<evidence type="ECO:0000256" key="2">
    <source>
        <dbReference type="ARBA" id="ARBA00022741"/>
    </source>
</evidence>
<dbReference type="Pfam" id="PF13607">
    <property type="entry name" value="Succ_CoA_lig"/>
    <property type="match status" value="1"/>
</dbReference>